<keyword evidence="3" id="KW-1185">Reference proteome</keyword>
<dbReference type="Proteomes" id="UP000000707">
    <property type="component" value="Unassembled WGS sequence"/>
</dbReference>
<dbReference type="AlphaFoldDB" id="G3B6U8"/>
<evidence type="ECO:0000313" key="3">
    <source>
        <dbReference type="Proteomes" id="UP000000707"/>
    </source>
</evidence>
<dbReference type="OrthoDB" id="272077at2759"/>
<dbReference type="EMBL" id="GL996524">
    <property type="protein sequence ID" value="EGV63026.1"/>
    <property type="molecule type" value="Genomic_DNA"/>
</dbReference>
<accession>G3B6U8</accession>
<feature type="region of interest" description="Disordered" evidence="1">
    <location>
        <begin position="1"/>
        <end position="52"/>
    </location>
</feature>
<protein>
    <submittedName>
        <fullName evidence="2">Uncharacterized protein</fullName>
    </submittedName>
</protein>
<proteinExistence type="predicted"/>
<dbReference type="HOGENOM" id="CLU_3092885_0_0_1"/>
<reference evidence="2 3" key="1">
    <citation type="journal article" date="2011" name="Proc. Natl. Acad. Sci. U.S.A.">
        <title>Comparative genomics of xylose-fermenting fungi for enhanced biofuel production.</title>
        <authorList>
            <person name="Wohlbach D.J."/>
            <person name="Kuo A."/>
            <person name="Sato T.K."/>
            <person name="Potts K.M."/>
            <person name="Salamov A.A."/>
            <person name="LaButti K.M."/>
            <person name="Sun H."/>
            <person name="Clum A."/>
            <person name="Pangilinan J.L."/>
            <person name="Lindquist E.A."/>
            <person name="Lucas S."/>
            <person name="Lapidus A."/>
            <person name="Jin M."/>
            <person name="Gunawan C."/>
            <person name="Balan V."/>
            <person name="Dale B.E."/>
            <person name="Jeffries T.W."/>
            <person name="Zinkel R."/>
            <person name="Barry K.W."/>
            <person name="Grigoriev I.V."/>
            <person name="Gasch A.P."/>
        </authorList>
    </citation>
    <scope>NUCLEOTIDE SEQUENCE [LARGE SCALE GENOMIC DNA]</scope>
    <source>
        <strain evidence="3">ATCC 10573 / BCRC 21748 / CBS 615 / JCM 9827 / NBRC 10315 / NRRL Y-1498 / VKM Y-70</strain>
    </source>
</reference>
<name>G3B6U8_CANTC</name>
<sequence length="52" mass="5825">MSSHPYRQRVPQSEASVSSGSESSSSQYNTPQNLNLHQFRSHPQSQSIHEIA</sequence>
<feature type="non-terminal residue" evidence="2">
    <location>
        <position position="52"/>
    </location>
</feature>
<evidence type="ECO:0000256" key="1">
    <source>
        <dbReference type="SAM" id="MobiDB-lite"/>
    </source>
</evidence>
<feature type="compositionally biased region" description="Low complexity" evidence="1">
    <location>
        <begin position="13"/>
        <end position="26"/>
    </location>
</feature>
<gene>
    <name evidence="2" type="ORF">CANTEDRAFT_130578</name>
</gene>
<organism evidence="3">
    <name type="scientific">Candida tenuis (strain ATCC 10573 / BCRC 21748 / CBS 615 / JCM 9827 / NBRC 10315 / NRRL Y-1498 / VKM Y-70)</name>
    <name type="common">Yeast</name>
    <name type="synonym">Yamadazyma tenuis</name>
    <dbReference type="NCBI Taxonomy" id="590646"/>
    <lineage>
        <taxon>Eukaryota</taxon>
        <taxon>Fungi</taxon>
        <taxon>Dikarya</taxon>
        <taxon>Ascomycota</taxon>
        <taxon>Saccharomycotina</taxon>
        <taxon>Pichiomycetes</taxon>
        <taxon>Debaryomycetaceae</taxon>
        <taxon>Yamadazyma</taxon>
    </lineage>
</organism>
<feature type="compositionally biased region" description="Polar residues" evidence="1">
    <location>
        <begin position="27"/>
        <end position="52"/>
    </location>
</feature>
<evidence type="ECO:0000313" key="2">
    <source>
        <dbReference type="EMBL" id="EGV63026.1"/>
    </source>
</evidence>